<dbReference type="SUPFAM" id="SSF53850">
    <property type="entry name" value="Periplasmic binding protein-like II"/>
    <property type="match status" value="1"/>
</dbReference>
<reference evidence="1" key="1">
    <citation type="submission" date="2024-06" db="EMBL/GenBank/DDBJ databases">
        <title>Caulobacter inopinatus, sp. nov.</title>
        <authorList>
            <person name="Donachie S.P."/>
        </authorList>
    </citation>
    <scope>NUCLEOTIDE SEQUENCE</scope>
    <source>
        <strain evidence="1">73W</strain>
    </source>
</reference>
<name>A0AB39KPN2_9CAUL</name>
<dbReference type="RefSeq" id="WP_369058658.1">
    <property type="nucleotide sequence ID" value="NZ_CP158375.1"/>
</dbReference>
<dbReference type="AlphaFoldDB" id="A0AB39KPN2"/>
<evidence type="ECO:0000313" key="1">
    <source>
        <dbReference type="EMBL" id="XDO95815.1"/>
    </source>
</evidence>
<protein>
    <submittedName>
        <fullName evidence="1">PhnD/SsuA/transferrin family substrate-binding protein</fullName>
    </submittedName>
</protein>
<gene>
    <name evidence="1" type="ORF">ABOZ73_13540</name>
</gene>
<dbReference type="Pfam" id="PF12974">
    <property type="entry name" value="Phosphonate-bd"/>
    <property type="match status" value="1"/>
</dbReference>
<dbReference type="PANTHER" id="PTHR35841">
    <property type="entry name" value="PHOSPHONATES-BINDING PERIPLASMIC PROTEIN"/>
    <property type="match status" value="1"/>
</dbReference>
<accession>A0AB39KPN2</accession>
<organism evidence="1">
    <name type="scientific">Caulobacter sp. 73W</name>
    <dbReference type="NCBI Taxonomy" id="3161137"/>
    <lineage>
        <taxon>Bacteria</taxon>
        <taxon>Pseudomonadati</taxon>
        <taxon>Pseudomonadota</taxon>
        <taxon>Alphaproteobacteria</taxon>
        <taxon>Caulobacterales</taxon>
        <taxon>Caulobacteraceae</taxon>
        <taxon>Caulobacter</taxon>
    </lineage>
</organism>
<dbReference type="PANTHER" id="PTHR35841:SF1">
    <property type="entry name" value="PHOSPHONATES-BINDING PERIPLASMIC PROTEIN"/>
    <property type="match status" value="1"/>
</dbReference>
<dbReference type="Gene3D" id="3.40.190.10">
    <property type="entry name" value="Periplasmic binding protein-like II"/>
    <property type="match status" value="2"/>
</dbReference>
<dbReference type="EMBL" id="CP158375">
    <property type="protein sequence ID" value="XDO95815.1"/>
    <property type="molecule type" value="Genomic_DNA"/>
</dbReference>
<proteinExistence type="predicted"/>
<sequence>MRALLAGLLALVATGAAGEPRPLAFATYHYARYDRAMALTPMAEHLSHALGRKVTVQVLESPDALAAAIREGKVDVAVTNLSAYLGSAQAPATRPVAMFDVPPATLDAYRGVLLARVGVDLKTPGLRYVRVIPGSTSGALVQAPWVKTRGLSLTDAGFAGTHDGAMNRLLDGSADIAALAEEPWRTLKAQKPAEAAKLVELWRSDPIPPGPVVCVQSAQVACDAVAAALTASAAASPAEALSQGWSETAGATRLIPVDPAIYAAFLR</sequence>